<evidence type="ECO:0008006" key="3">
    <source>
        <dbReference type="Google" id="ProtNLM"/>
    </source>
</evidence>
<proteinExistence type="predicted"/>
<reference evidence="1 2" key="1">
    <citation type="submission" date="2019-07" db="EMBL/GenBank/DDBJ databases">
        <title>Draft genome for Streptomyces benahoarensis MZ03-48.</title>
        <authorList>
            <person name="Gonzalez-Pimentel J.L."/>
        </authorList>
    </citation>
    <scope>NUCLEOTIDE SEQUENCE [LARGE SCALE GENOMIC DNA]</scope>
    <source>
        <strain evidence="1 2">MZ03-48</strain>
    </source>
</reference>
<dbReference type="EMBL" id="VKLS01000009">
    <property type="protein sequence ID" value="TSB43851.1"/>
    <property type="molecule type" value="Genomic_DNA"/>
</dbReference>
<evidence type="ECO:0000313" key="2">
    <source>
        <dbReference type="Proteomes" id="UP000320888"/>
    </source>
</evidence>
<name>A0A553ZQU8_9ACTN</name>
<gene>
    <name evidence="1" type="ORF">FNZ23_02010</name>
</gene>
<dbReference type="Proteomes" id="UP000320888">
    <property type="component" value="Unassembled WGS sequence"/>
</dbReference>
<dbReference type="AlphaFoldDB" id="A0A553ZQU8"/>
<accession>A0A553ZQU8</accession>
<dbReference type="OrthoDB" id="3386776at2"/>
<keyword evidence="2" id="KW-1185">Reference proteome</keyword>
<evidence type="ECO:0000313" key="1">
    <source>
        <dbReference type="EMBL" id="TSB43851.1"/>
    </source>
</evidence>
<sequence length="94" mass="10837">MADLVVKDLKELADDLTQLAEDFKAATDLQNESRDLWGQLNANLSMKDFAYNWEVHRSDMADKMSSFSEKVAKVDEEWTKADQKMKDSFKENDA</sequence>
<organism evidence="1 2">
    <name type="scientific">Streptomyces benahoarensis</name>
    <dbReference type="NCBI Taxonomy" id="2595054"/>
    <lineage>
        <taxon>Bacteria</taxon>
        <taxon>Bacillati</taxon>
        <taxon>Actinomycetota</taxon>
        <taxon>Actinomycetes</taxon>
        <taxon>Kitasatosporales</taxon>
        <taxon>Streptomycetaceae</taxon>
        <taxon>Streptomyces</taxon>
    </lineage>
</organism>
<protein>
    <recommendedName>
        <fullName evidence="3">WXG100 family type VII secretion target</fullName>
    </recommendedName>
</protein>
<dbReference type="RefSeq" id="WP_143939607.1">
    <property type="nucleotide sequence ID" value="NZ_VKLS01000009.1"/>
</dbReference>
<comment type="caution">
    <text evidence="1">The sequence shown here is derived from an EMBL/GenBank/DDBJ whole genome shotgun (WGS) entry which is preliminary data.</text>
</comment>